<sequence>MAGTKVHTIRAGQRWQAGEVARFCVHAEQPAQHEFWEPQAIVSIQDIALTAGELRVDGRLLPPAELLTLAQADGFPTVAALFAFFADKPLPFRGQLLHWTARRY</sequence>
<name>A0A7Y0ADA7_9BACT</name>
<organism evidence="1 2">
    <name type="scientific">Hymenobacter polaris</name>
    <dbReference type="NCBI Taxonomy" id="2682546"/>
    <lineage>
        <taxon>Bacteria</taxon>
        <taxon>Pseudomonadati</taxon>
        <taxon>Bacteroidota</taxon>
        <taxon>Cytophagia</taxon>
        <taxon>Cytophagales</taxon>
        <taxon>Hymenobacteraceae</taxon>
        <taxon>Hymenobacter</taxon>
    </lineage>
</organism>
<dbReference type="AlphaFoldDB" id="A0A7Y0ADA7"/>
<evidence type="ECO:0000313" key="2">
    <source>
        <dbReference type="Proteomes" id="UP000559626"/>
    </source>
</evidence>
<accession>A0A7Y0ADA7</accession>
<dbReference type="Proteomes" id="UP000559626">
    <property type="component" value="Unassembled WGS sequence"/>
</dbReference>
<gene>
    <name evidence="1" type="ORF">HHL22_08445</name>
</gene>
<dbReference type="EMBL" id="JABBGH010000001">
    <property type="protein sequence ID" value="NML65230.1"/>
    <property type="molecule type" value="Genomic_DNA"/>
</dbReference>
<proteinExistence type="predicted"/>
<keyword evidence="2" id="KW-1185">Reference proteome</keyword>
<reference evidence="1 2" key="1">
    <citation type="submission" date="2020-04" db="EMBL/GenBank/DDBJ databases">
        <title>Hymenobacter polaris sp. nov., isolated from Arctic soil.</title>
        <authorList>
            <person name="Dahal R.H."/>
        </authorList>
    </citation>
    <scope>NUCLEOTIDE SEQUENCE [LARGE SCALE GENOMIC DNA]</scope>
    <source>
        <strain evidence="1 2">RP-2-7</strain>
    </source>
</reference>
<comment type="caution">
    <text evidence="1">The sequence shown here is derived from an EMBL/GenBank/DDBJ whole genome shotgun (WGS) entry which is preliminary data.</text>
</comment>
<protein>
    <submittedName>
        <fullName evidence="1">Uncharacterized protein</fullName>
    </submittedName>
</protein>
<dbReference type="RefSeq" id="WP_169530479.1">
    <property type="nucleotide sequence ID" value="NZ_JABBGH010000001.1"/>
</dbReference>
<evidence type="ECO:0000313" key="1">
    <source>
        <dbReference type="EMBL" id="NML65230.1"/>
    </source>
</evidence>